<evidence type="ECO:0000313" key="6">
    <source>
        <dbReference type="Proteomes" id="UP000187209"/>
    </source>
</evidence>
<dbReference type="PANTHER" id="PTHR10009:SF18">
    <property type="entry name" value="PROTEIN YELLOW-LIKE PROTEIN"/>
    <property type="match status" value="1"/>
</dbReference>
<comment type="similarity">
    <text evidence="2">Belongs to the major royal jelly protein family.</text>
</comment>
<dbReference type="Proteomes" id="UP000187209">
    <property type="component" value="Unassembled WGS sequence"/>
</dbReference>
<comment type="subcellular location">
    <subcellularLocation>
        <location evidence="1">Secreted</location>
    </subcellularLocation>
</comment>
<evidence type="ECO:0000256" key="4">
    <source>
        <dbReference type="SAM" id="Phobius"/>
    </source>
</evidence>
<reference evidence="5 6" key="1">
    <citation type="submission" date="2016-11" db="EMBL/GenBank/DDBJ databases">
        <title>The macronuclear genome of Stentor coeruleus: a giant cell with tiny introns.</title>
        <authorList>
            <person name="Slabodnick M."/>
            <person name="Ruby J.G."/>
            <person name="Reiff S.B."/>
            <person name="Swart E.C."/>
            <person name="Gosai S."/>
            <person name="Prabakaran S."/>
            <person name="Witkowska E."/>
            <person name="Larue G.E."/>
            <person name="Fisher S."/>
            <person name="Freeman R.M."/>
            <person name="Gunawardena J."/>
            <person name="Chu W."/>
            <person name="Stover N.A."/>
            <person name="Gregory B.D."/>
            <person name="Nowacki M."/>
            <person name="Derisi J."/>
            <person name="Roy S.W."/>
            <person name="Marshall W.F."/>
            <person name="Sood P."/>
        </authorList>
    </citation>
    <scope>NUCLEOTIDE SEQUENCE [LARGE SCALE GENOMIC DNA]</scope>
    <source>
        <strain evidence="5">WM001</strain>
    </source>
</reference>
<dbReference type="PANTHER" id="PTHR10009">
    <property type="entry name" value="PROTEIN YELLOW-RELATED"/>
    <property type="match status" value="1"/>
</dbReference>
<keyword evidence="3" id="KW-0964">Secreted</keyword>
<protein>
    <submittedName>
        <fullName evidence="5">Uncharacterized protein</fullName>
    </submittedName>
</protein>
<keyword evidence="6" id="KW-1185">Reference proteome</keyword>
<keyword evidence="4" id="KW-0472">Membrane</keyword>
<evidence type="ECO:0000313" key="5">
    <source>
        <dbReference type="EMBL" id="OMJ69671.1"/>
    </source>
</evidence>
<dbReference type="Gene3D" id="2.120.10.30">
    <property type="entry name" value="TolB, C-terminal domain"/>
    <property type="match status" value="1"/>
</dbReference>
<gene>
    <name evidence="5" type="ORF">SteCoe_32547</name>
</gene>
<dbReference type="Pfam" id="PF03022">
    <property type="entry name" value="MRJP"/>
    <property type="match status" value="1"/>
</dbReference>
<feature type="transmembrane region" description="Helical" evidence="4">
    <location>
        <begin position="391"/>
        <end position="412"/>
    </location>
</feature>
<dbReference type="EMBL" id="MPUH01001171">
    <property type="protein sequence ID" value="OMJ69671.1"/>
    <property type="molecule type" value="Genomic_DNA"/>
</dbReference>
<evidence type="ECO:0000256" key="2">
    <source>
        <dbReference type="ARBA" id="ARBA00009127"/>
    </source>
</evidence>
<dbReference type="GO" id="GO:0005576">
    <property type="term" value="C:extracellular region"/>
    <property type="evidence" value="ECO:0007669"/>
    <property type="project" value="UniProtKB-SubCell"/>
</dbReference>
<organism evidence="5 6">
    <name type="scientific">Stentor coeruleus</name>
    <dbReference type="NCBI Taxonomy" id="5963"/>
    <lineage>
        <taxon>Eukaryota</taxon>
        <taxon>Sar</taxon>
        <taxon>Alveolata</taxon>
        <taxon>Ciliophora</taxon>
        <taxon>Postciliodesmatophora</taxon>
        <taxon>Heterotrichea</taxon>
        <taxon>Heterotrichida</taxon>
        <taxon>Stentoridae</taxon>
        <taxon>Stentor</taxon>
    </lineage>
</organism>
<comment type="caution">
    <text evidence="5">The sequence shown here is derived from an EMBL/GenBank/DDBJ whole genome shotgun (WGS) entry which is preliminary data.</text>
</comment>
<evidence type="ECO:0000256" key="1">
    <source>
        <dbReference type="ARBA" id="ARBA00004613"/>
    </source>
</evidence>
<keyword evidence="4" id="KW-1133">Transmembrane helix</keyword>
<evidence type="ECO:0000256" key="3">
    <source>
        <dbReference type="ARBA" id="ARBA00022525"/>
    </source>
</evidence>
<accession>A0A1R2AYR7</accession>
<dbReference type="InterPro" id="IPR011042">
    <property type="entry name" value="6-blade_b-propeller_TolB-like"/>
</dbReference>
<keyword evidence="4" id="KW-0812">Transmembrane</keyword>
<name>A0A1R2AYR7_9CILI</name>
<dbReference type="SUPFAM" id="SSF63829">
    <property type="entry name" value="Calcium-dependent phosphotriesterase"/>
    <property type="match status" value="1"/>
</dbReference>
<dbReference type="AlphaFoldDB" id="A0A1R2AYR7"/>
<proteinExistence type="inferred from homology"/>
<sequence>MHMLLLFMPMVSGTLLFGFKQLNFTFNNSQEVFNFESKKVYESCVPTSFQVNSQGKYFISLPRLSDEIPATLAEVVNTEIQPLLSPFPDWWSNNIQNQKSFGSITTFEIDLEDNFWLVDNKKKALIKLSPTGEWLAEYDLNNAMKNNSSLVDMALDLDRGFAYISDQGAPGIIVVNIALDESMMFLFNHFTVKPDPSFWITINNQRVYNDTTEYVKAIGGIALSCDKRDLYYSPVTSRELFAISTQYLRNFNATLASRKTVYLGYKNTASQGVVISEKGHMYLTDISESNVLFYEQMMPYPDYFLVYFLRHVMNESTTFLWPYSLSFDNNKMSLLVLANQIHNFNQKTINFVTPIYGEYNYWVYEVYVNDRSYLYRCKDVVSVHSEIDIPVWIYALISILSLIMITLTICAVKHYRMIKKRHMTLIYN</sequence>
<dbReference type="InterPro" id="IPR017996">
    <property type="entry name" value="MRJP/yellow-related"/>
</dbReference>
<dbReference type="OrthoDB" id="9977471at2759"/>